<accession>A0ACB8A5M7</accession>
<protein>
    <submittedName>
        <fullName evidence="1">Uncharacterized protein</fullName>
    </submittedName>
</protein>
<dbReference type="EMBL" id="MU267829">
    <property type="protein sequence ID" value="KAH7908341.1"/>
    <property type="molecule type" value="Genomic_DNA"/>
</dbReference>
<keyword evidence="2" id="KW-1185">Reference proteome</keyword>
<proteinExistence type="predicted"/>
<gene>
    <name evidence="1" type="ORF">BJ138DRAFT_1013010</name>
</gene>
<sequence>MIVHIFPDDRAAKIFGQGETVFERLKNKQDAEGVGPFGPFSDEDEWGLAQWLIKNVNQTATQEYLKLPITQKCTKPSYGSNYMFLKSIDQLPAGPEWKCRLVTAEGDQEGEDGEVQREELELWMRDPVECIRELIGNSAFRDHLAYAPEKVYADIEGKTQLYDEMWTGGWWWDIQMNCDINSHENERLVDGATITPIILASNKTQLSQFKGDKTAWPVYLTIGNLAKEVRCQPSRHATVLLGYLPVSKLASFEDNSLAGYRLFHYCMQLLLEPLVNAGNNGIEMLCADSMIRRI</sequence>
<evidence type="ECO:0000313" key="2">
    <source>
        <dbReference type="Proteomes" id="UP000790377"/>
    </source>
</evidence>
<organism evidence="1 2">
    <name type="scientific">Hygrophoropsis aurantiaca</name>
    <dbReference type="NCBI Taxonomy" id="72124"/>
    <lineage>
        <taxon>Eukaryota</taxon>
        <taxon>Fungi</taxon>
        <taxon>Dikarya</taxon>
        <taxon>Basidiomycota</taxon>
        <taxon>Agaricomycotina</taxon>
        <taxon>Agaricomycetes</taxon>
        <taxon>Agaricomycetidae</taxon>
        <taxon>Boletales</taxon>
        <taxon>Coniophorineae</taxon>
        <taxon>Hygrophoropsidaceae</taxon>
        <taxon>Hygrophoropsis</taxon>
    </lineage>
</organism>
<evidence type="ECO:0000313" key="1">
    <source>
        <dbReference type="EMBL" id="KAH7908341.1"/>
    </source>
</evidence>
<comment type="caution">
    <text evidence="1">The sequence shown here is derived from an EMBL/GenBank/DDBJ whole genome shotgun (WGS) entry which is preliminary data.</text>
</comment>
<dbReference type="Proteomes" id="UP000790377">
    <property type="component" value="Unassembled WGS sequence"/>
</dbReference>
<reference evidence="1" key="1">
    <citation type="journal article" date="2021" name="New Phytol.">
        <title>Evolutionary innovations through gain and loss of genes in the ectomycorrhizal Boletales.</title>
        <authorList>
            <person name="Wu G."/>
            <person name="Miyauchi S."/>
            <person name="Morin E."/>
            <person name="Kuo A."/>
            <person name="Drula E."/>
            <person name="Varga T."/>
            <person name="Kohler A."/>
            <person name="Feng B."/>
            <person name="Cao Y."/>
            <person name="Lipzen A."/>
            <person name="Daum C."/>
            <person name="Hundley H."/>
            <person name="Pangilinan J."/>
            <person name="Johnson J."/>
            <person name="Barry K."/>
            <person name="LaButti K."/>
            <person name="Ng V."/>
            <person name="Ahrendt S."/>
            <person name="Min B."/>
            <person name="Choi I.G."/>
            <person name="Park H."/>
            <person name="Plett J.M."/>
            <person name="Magnuson J."/>
            <person name="Spatafora J.W."/>
            <person name="Nagy L.G."/>
            <person name="Henrissat B."/>
            <person name="Grigoriev I.V."/>
            <person name="Yang Z.L."/>
            <person name="Xu J."/>
            <person name="Martin F.M."/>
        </authorList>
    </citation>
    <scope>NUCLEOTIDE SEQUENCE</scope>
    <source>
        <strain evidence="1">ATCC 28755</strain>
    </source>
</reference>
<name>A0ACB8A5M7_9AGAM</name>